<keyword evidence="2" id="KW-1185">Reference proteome</keyword>
<protein>
    <submittedName>
        <fullName evidence="1">(apollo) hypothetical protein</fullName>
    </submittedName>
</protein>
<gene>
    <name evidence="1" type="ORF">PAPOLLO_LOCUS26171</name>
</gene>
<sequence length="83" mass="9550">MKMCYGPYKRGRCAKGCRKDGDVLRAVTKMEMCYGLQKDGDVLRAVKRWRCGTGCKKMEMCYGLQKDGDVLRAVEKIKMWYGP</sequence>
<dbReference type="Proteomes" id="UP000691718">
    <property type="component" value="Unassembled WGS sequence"/>
</dbReference>
<evidence type="ECO:0000313" key="2">
    <source>
        <dbReference type="Proteomes" id="UP000691718"/>
    </source>
</evidence>
<reference evidence="1" key="1">
    <citation type="submission" date="2021-04" db="EMBL/GenBank/DDBJ databases">
        <authorList>
            <person name="Tunstrom K."/>
        </authorList>
    </citation>
    <scope>NUCLEOTIDE SEQUENCE</scope>
</reference>
<organism evidence="1 2">
    <name type="scientific">Parnassius apollo</name>
    <name type="common">Apollo butterfly</name>
    <name type="synonym">Papilio apollo</name>
    <dbReference type="NCBI Taxonomy" id="110799"/>
    <lineage>
        <taxon>Eukaryota</taxon>
        <taxon>Metazoa</taxon>
        <taxon>Ecdysozoa</taxon>
        <taxon>Arthropoda</taxon>
        <taxon>Hexapoda</taxon>
        <taxon>Insecta</taxon>
        <taxon>Pterygota</taxon>
        <taxon>Neoptera</taxon>
        <taxon>Endopterygota</taxon>
        <taxon>Lepidoptera</taxon>
        <taxon>Glossata</taxon>
        <taxon>Ditrysia</taxon>
        <taxon>Papilionoidea</taxon>
        <taxon>Papilionidae</taxon>
        <taxon>Parnassiinae</taxon>
        <taxon>Parnassini</taxon>
        <taxon>Parnassius</taxon>
        <taxon>Parnassius</taxon>
    </lineage>
</organism>
<dbReference type="EMBL" id="CAJQZP010001576">
    <property type="protein sequence ID" value="CAG5055113.1"/>
    <property type="molecule type" value="Genomic_DNA"/>
</dbReference>
<evidence type="ECO:0000313" key="1">
    <source>
        <dbReference type="EMBL" id="CAG5055113.1"/>
    </source>
</evidence>
<comment type="caution">
    <text evidence="1">The sequence shown here is derived from an EMBL/GenBank/DDBJ whole genome shotgun (WGS) entry which is preliminary data.</text>
</comment>
<name>A0A8S3Y652_PARAO</name>
<dbReference type="AlphaFoldDB" id="A0A8S3Y652"/>
<proteinExistence type="predicted"/>
<accession>A0A8S3Y652</accession>